<dbReference type="InterPro" id="IPR002321">
    <property type="entry name" value="Cyt_c_II"/>
</dbReference>
<feature type="transmembrane region" description="Helical" evidence="1">
    <location>
        <begin position="23"/>
        <end position="45"/>
    </location>
</feature>
<proteinExistence type="predicted"/>
<protein>
    <submittedName>
        <fullName evidence="2">Cytochrome c</fullName>
    </submittedName>
</protein>
<comment type="caution">
    <text evidence="2">The sequence shown here is derived from an EMBL/GenBank/DDBJ whole genome shotgun (WGS) entry which is preliminary data.</text>
</comment>
<keyword evidence="1" id="KW-0472">Membrane</keyword>
<keyword evidence="1" id="KW-0812">Transmembrane</keyword>
<evidence type="ECO:0000313" key="2">
    <source>
        <dbReference type="EMBL" id="TKD26377.1"/>
    </source>
</evidence>
<evidence type="ECO:0000256" key="1">
    <source>
        <dbReference type="SAM" id="Phobius"/>
    </source>
</evidence>
<name>A0A4U1K4G0_RHOCA</name>
<dbReference type="PROSITE" id="PS51009">
    <property type="entry name" value="CYTCII"/>
    <property type="match status" value="1"/>
</dbReference>
<evidence type="ECO:0000313" key="3">
    <source>
        <dbReference type="Proteomes" id="UP000310597"/>
    </source>
</evidence>
<dbReference type="GO" id="GO:0022900">
    <property type="term" value="P:electron transport chain"/>
    <property type="evidence" value="ECO:0007669"/>
    <property type="project" value="InterPro"/>
</dbReference>
<gene>
    <name evidence="2" type="ORF">FBT96_00705</name>
</gene>
<dbReference type="OrthoDB" id="7596534at2"/>
<accession>A0A4U1K4G0</accession>
<dbReference type="SUPFAM" id="SSF47175">
    <property type="entry name" value="Cytochromes"/>
    <property type="match status" value="1"/>
</dbReference>
<dbReference type="Pfam" id="PF01322">
    <property type="entry name" value="Cytochrom_C_2"/>
    <property type="match status" value="1"/>
</dbReference>
<keyword evidence="1" id="KW-1133">Transmembrane helix</keyword>
<dbReference type="GO" id="GO:0020037">
    <property type="term" value="F:heme binding"/>
    <property type="evidence" value="ECO:0007669"/>
    <property type="project" value="InterPro"/>
</dbReference>
<dbReference type="EMBL" id="SWJZ01000006">
    <property type="protein sequence ID" value="TKD26377.1"/>
    <property type="molecule type" value="Genomic_DNA"/>
</dbReference>
<dbReference type="AlphaFoldDB" id="A0A4U1K4G0"/>
<dbReference type="GO" id="GO:0005506">
    <property type="term" value="F:iron ion binding"/>
    <property type="evidence" value="ECO:0007669"/>
    <property type="project" value="InterPro"/>
</dbReference>
<dbReference type="Proteomes" id="UP000310597">
    <property type="component" value="Unassembled WGS sequence"/>
</dbReference>
<dbReference type="InterPro" id="IPR010980">
    <property type="entry name" value="Cyt_c/b562"/>
</dbReference>
<organism evidence="2 3">
    <name type="scientific">Rhodobacter capsulatus</name>
    <name type="common">Rhodopseudomonas capsulata</name>
    <dbReference type="NCBI Taxonomy" id="1061"/>
    <lineage>
        <taxon>Bacteria</taxon>
        <taxon>Pseudomonadati</taxon>
        <taxon>Pseudomonadota</taxon>
        <taxon>Alphaproteobacteria</taxon>
        <taxon>Rhodobacterales</taxon>
        <taxon>Rhodobacter group</taxon>
        <taxon>Rhodobacter</taxon>
    </lineage>
</organism>
<dbReference type="Gene3D" id="1.20.120.10">
    <property type="entry name" value="Cytochrome c/b562"/>
    <property type="match status" value="1"/>
</dbReference>
<sequence length="168" mass="17491">MCPLPLSCGGMKRENFMQLKRRLYVAIHLGLTVALALVGGIVYAADGVSNPEVRARVELMQGYKAQMKLLSDAASGAQPFAVDKVAAAITALQAGAEGLAPAFRAKADDPASQALPEIWAAPSEFRQKTAKLVKTAAALDGSEAGALAGTLAPVQAACKDCHGRFKLQ</sequence>
<dbReference type="GO" id="GO:0009055">
    <property type="term" value="F:electron transfer activity"/>
    <property type="evidence" value="ECO:0007669"/>
    <property type="project" value="InterPro"/>
</dbReference>
<reference evidence="2 3" key="1">
    <citation type="submission" date="2019-04" db="EMBL/GenBank/DDBJ databases">
        <title>Draft Whole-Genome sequence of the purple photosynthetic bacterium Rhodobacter capsulatus SP108 with an indigenous class A beta-lactamase.</title>
        <authorList>
            <person name="Robertson S."/>
            <person name="Meyer T.E."/>
            <person name="Kyndt J.A."/>
        </authorList>
    </citation>
    <scope>NUCLEOTIDE SEQUENCE [LARGE SCALE GENOMIC DNA]</scope>
    <source>
        <strain evidence="2 3">SP108</strain>
    </source>
</reference>